<evidence type="ECO:0000256" key="1">
    <source>
        <dbReference type="SAM" id="Phobius"/>
    </source>
</evidence>
<keyword evidence="1" id="KW-1133">Transmembrane helix</keyword>
<feature type="transmembrane region" description="Helical" evidence="1">
    <location>
        <begin position="271"/>
        <end position="291"/>
    </location>
</feature>
<dbReference type="GO" id="GO:0005886">
    <property type="term" value="C:plasma membrane"/>
    <property type="evidence" value="ECO:0007669"/>
    <property type="project" value="UniProtKB-SubCell"/>
</dbReference>
<comment type="caution">
    <text evidence="2">The sequence shown here is derived from an EMBL/GenBank/DDBJ whole genome shotgun (WGS) entry which is preliminary data.</text>
</comment>
<feature type="transmembrane region" description="Helical" evidence="1">
    <location>
        <begin position="201"/>
        <end position="223"/>
    </location>
</feature>
<accession>A0A326U3F2</accession>
<feature type="transmembrane region" description="Helical" evidence="1">
    <location>
        <begin position="77"/>
        <end position="95"/>
    </location>
</feature>
<dbReference type="GO" id="GO:0140359">
    <property type="term" value="F:ABC-type transporter activity"/>
    <property type="evidence" value="ECO:0007669"/>
    <property type="project" value="InterPro"/>
</dbReference>
<evidence type="ECO:0000313" key="3">
    <source>
        <dbReference type="Proteomes" id="UP000248806"/>
    </source>
</evidence>
<dbReference type="EMBL" id="QKUF01000014">
    <property type="protein sequence ID" value="PZW26615.1"/>
    <property type="molecule type" value="Genomic_DNA"/>
</dbReference>
<organism evidence="2 3">
    <name type="scientific">Thermosporothrix hazakensis</name>
    <dbReference type="NCBI Taxonomy" id="644383"/>
    <lineage>
        <taxon>Bacteria</taxon>
        <taxon>Bacillati</taxon>
        <taxon>Chloroflexota</taxon>
        <taxon>Ktedonobacteria</taxon>
        <taxon>Ktedonobacterales</taxon>
        <taxon>Thermosporotrichaceae</taxon>
        <taxon>Thermosporothrix</taxon>
    </lineage>
</organism>
<feature type="transmembrane region" description="Helical" evidence="1">
    <location>
        <begin position="40"/>
        <end position="65"/>
    </location>
</feature>
<dbReference type="PANTHER" id="PTHR37305">
    <property type="entry name" value="INTEGRAL MEMBRANE PROTEIN-RELATED"/>
    <property type="match status" value="1"/>
</dbReference>
<sequence length="298" mass="33056">MQNAWIEASPRQRRRRSWFGEVVSLIGWNWFVLRRRASMTVILTLFFGIAALIVIGLFLLGSGLLAYPGSLNILSQYTVKLGAFLFPVLAAILVGSEYSQGMQRQILSRGLSRAQVLIAQLISLFLLLLVLVVIMFLLALLIGFAVPMLKQMQWAVPSSYHWELLPVFLLGCVLDLFLYMTMAVFFATLARTPVGGVAFVLVYEMLELALWGTLQAFLAMGVIQEDAARWIQNIGPWLPGNVANRVAALTSDLLPGNFEQATSLAVTGLPISLLTLLGYCVILIIAAYLLYSRRDILE</sequence>
<dbReference type="AlphaFoldDB" id="A0A326U3F2"/>
<evidence type="ECO:0000313" key="2">
    <source>
        <dbReference type="EMBL" id="PZW26615.1"/>
    </source>
</evidence>
<keyword evidence="1" id="KW-0812">Transmembrane</keyword>
<proteinExistence type="predicted"/>
<dbReference type="PANTHER" id="PTHR37305:SF1">
    <property type="entry name" value="MEMBRANE PROTEIN"/>
    <property type="match status" value="1"/>
</dbReference>
<keyword evidence="3" id="KW-1185">Reference proteome</keyword>
<protein>
    <submittedName>
        <fullName evidence="2">ABC-type transport system involved in multi-copper enzyme maturation permease subunit</fullName>
    </submittedName>
</protein>
<reference evidence="2 3" key="1">
    <citation type="submission" date="2018-06" db="EMBL/GenBank/DDBJ databases">
        <title>Genomic Encyclopedia of Archaeal and Bacterial Type Strains, Phase II (KMG-II): from individual species to whole genera.</title>
        <authorList>
            <person name="Goeker M."/>
        </authorList>
    </citation>
    <scope>NUCLEOTIDE SEQUENCE [LARGE SCALE GENOMIC DNA]</scope>
    <source>
        <strain evidence="2 3">ATCC BAA-1881</strain>
    </source>
</reference>
<name>A0A326U3F2_THEHA</name>
<dbReference type="Pfam" id="PF12730">
    <property type="entry name" value="ABC2_membrane_4"/>
    <property type="match status" value="1"/>
</dbReference>
<keyword evidence="1" id="KW-0472">Membrane</keyword>
<feature type="transmembrane region" description="Helical" evidence="1">
    <location>
        <begin position="116"/>
        <end position="144"/>
    </location>
</feature>
<dbReference type="RefSeq" id="WP_170142737.1">
    <property type="nucleotide sequence ID" value="NZ_BIFX01000001.1"/>
</dbReference>
<feature type="transmembrane region" description="Helical" evidence="1">
    <location>
        <begin position="164"/>
        <end position="189"/>
    </location>
</feature>
<gene>
    <name evidence="2" type="ORF">EI42_03767</name>
</gene>
<dbReference type="Proteomes" id="UP000248806">
    <property type="component" value="Unassembled WGS sequence"/>
</dbReference>